<comment type="caution">
    <text evidence="1">The sequence shown here is derived from an EMBL/GenBank/DDBJ whole genome shotgun (WGS) entry which is preliminary data.</text>
</comment>
<dbReference type="EMBL" id="LQXV01000002">
    <property type="protein sequence ID" value="KXU11102.1"/>
    <property type="molecule type" value="Genomic_DNA"/>
</dbReference>
<dbReference type="AntiFam" id="ANF00122">
    <property type="entry name" value="Shadow ORF (opposite clpB)"/>
</dbReference>
<accession>A0A139R8M0</accession>
<evidence type="ECO:0000313" key="2">
    <source>
        <dbReference type="Proteomes" id="UP000071927"/>
    </source>
</evidence>
<sequence length="181" mass="19516">MSAKPFEPESPPVDPAPKIWWISSKKRMILPASLTSLTRFWIFSSKAPRYCVPASRPEISIEIISLFLIAAGTSPLTIACAKPSTTAVLPTPASPTRTGLFLVRRDKISAVSWISLLRPITGSSSLARARSVKFVPNFAKIPSSLGAEAGAPSWYSAFPGSLPVWRYCANSSGVTSRPLIK</sequence>
<protein>
    <submittedName>
        <fullName evidence="1">Uncharacterized protein</fullName>
    </submittedName>
</protein>
<proteinExistence type="predicted"/>
<organism evidence="1 2">
    <name type="scientific">Streptococcus gallolyticus</name>
    <dbReference type="NCBI Taxonomy" id="315405"/>
    <lineage>
        <taxon>Bacteria</taxon>
        <taxon>Bacillati</taxon>
        <taxon>Bacillota</taxon>
        <taxon>Bacilli</taxon>
        <taxon>Lactobacillales</taxon>
        <taxon>Streptococcaceae</taxon>
        <taxon>Streptococcus</taxon>
    </lineage>
</organism>
<dbReference type="Proteomes" id="UP000071927">
    <property type="component" value="Unassembled WGS sequence"/>
</dbReference>
<reference evidence="1 2" key="1">
    <citation type="submission" date="2016-01" db="EMBL/GenBank/DDBJ databases">
        <title>Highly variable Streptococcus oralis are common among viridans streptococci isolated from primates.</title>
        <authorList>
            <person name="Denapaite D."/>
            <person name="Rieger M."/>
            <person name="Koendgen S."/>
            <person name="Brueckner R."/>
            <person name="Ochigava I."/>
            <person name="Kappeler P."/>
            <person name="Maetz-Rensing K."/>
            <person name="Leendertz F."/>
            <person name="Hakenbeck R."/>
        </authorList>
    </citation>
    <scope>NUCLEOTIDE SEQUENCE [LARGE SCALE GENOMIC DNA]</scope>
    <source>
        <strain evidence="1 2">DD03</strain>
    </source>
</reference>
<dbReference type="AlphaFoldDB" id="A0A139R8M0"/>
<evidence type="ECO:0000313" key="1">
    <source>
        <dbReference type="EMBL" id="KXU11102.1"/>
    </source>
</evidence>
<name>A0A139R8M0_9STRE</name>
<gene>
    <name evidence="1" type="ORF">SGADD03_00007</name>
</gene>